<name>A0A5S6R057_TRIMR</name>
<dbReference type="AlphaFoldDB" id="A0A5S6R057"/>
<reference evidence="2" key="1">
    <citation type="submission" date="2019-12" db="UniProtKB">
        <authorList>
            <consortium name="WormBaseParasite"/>
        </authorList>
    </citation>
    <scope>IDENTIFICATION</scope>
</reference>
<evidence type="ECO:0000313" key="1">
    <source>
        <dbReference type="Proteomes" id="UP000046395"/>
    </source>
</evidence>
<keyword evidence="1" id="KW-1185">Reference proteome</keyword>
<organism evidence="1 2">
    <name type="scientific">Trichuris muris</name>
    <name type="common">Mouse whipworm</name>
    <dbReference type="NCBI Taxonomy" id="70415"/>
    <lineage>
        <taxon>Eukaryota</taxon>
        <taxon>Metazoa</taxon>
        <taxon>Ecdysozoa</taxon>
        <taxon>Nematoda</taxon>
        <taxon>Enoplea</taxon>
        <taxon>Dorylaimia</taxon>
        <taxon>Trichinellida</taxon>
        <taxon>Trichuridae</taxon>
        <taxon>Trichuris</taxon>
    </lineage>
</organism>
<dbReference type="Proteomes" id="UP000046395">
    <property type="component" value="Unassembled WGS sequence"/>
</dbReference>
<sequence length="101" mass="10920">MLLGIIEYKWQVSTHGQQGVVGVEGFTGPVGSLRGIDLRSVPGGHKACIGCTSRKCGIIDERCRRWKAFGQSKHPAAVAWSIEATFSISRQQSSLSSTETE</sequence>
<protein>
    <submittedName>
        <fullName evidence="2">Uncharacterized protein</fullName>
    </submittedName>
</protein>
<evidence type="ECO:0000313" key="2">
    <source>
        <dbReference type="WBParaSite" id="TMUE_3000012552.1"/>
    </source>
</evidence>
<proteinExistence type="predicted"/>
<dbReference type="WBParaSite" id="TMUE_3000012552.1">
    <property type="protein sequence ID" value="TMUE_3000012552.1"/>
    <property type="gene ID" value="WBGene00288495"/>
</dbReference>
<accession>A0A5S6R057</accession>